<dbReference type="Proteomes" id="UP000006790">
    <property type="component" value="Chromosome 7"/>
</dbReference>
<evidence type="ECO:0000256" key="12">
    <source>
        <dbReference type="SAM" id="MobiDB-lite"/>
    </source>
</evidence>
<feature type="region of interest" description="Disordered" evidence="12">
    <location>
        <begin position="283"/>
        <end position="312"/>
    </location>
</feature>
<dbReference type="GO" id="GO:0070403">
    <property type="term" value="F:NAD+ binding"/>
    <property type="evidence" value="ECO:0007669"/>
    <property type="project" value="UniProtKB-UniRule"/>
</dbReference>
<keyword evidence="2" id="KW-0678">Repressor</keyword>
<dbReference type="GO" id="GO:0031934">
    <property type="term" value="C:mating-type region heterochromatin"/>
    <property type="evidence" value="ECO:0007669"/>
    <property type="project" value="EnsemblFungi"/>
</dbReference>
<dbReference type="PANTHER" id="PTHR11085:SF6">
    <property type="entry name" value="NAD-DEPENDENT PROTEIN DEACETYLASE SIRTUIN-2"/>
    <property type="match status" value="1"/>
</dbReference>
<evidence type="ECO:0000259" key="13">
    <source>
        <dbReference type="PROSITE" id="PS50305"/>
    </source>
</evidence>
<feature type="binding site" evidence="10 11">
    <location>
        <position position="141"/>
    </location>
    <ligand>
        <name>Zn(2+)</name>
        <dbReference type="ChEBI" id="CHEBI:29105"/>
    </ligand>
</feature>
<evidence type="ECO:0000256" key="5">
    <source>
        <dbReference type="ARBA" id="ARBA00022833"/>
    </source>
</evidence>
<sequence>MSGKKEYQDIGRIVKYLNDHPKCKVMFMVGAGISTSCGIPDFRTPGVGLYDNVSKFNLPFAEAIFEINFFRENQKPFYTLAKGLYPGNFKPSLFHYFMRLFHMKGRLKRVYTQNIDTLESATGIEDEYIIEAHGSFRKNHCIDCNKEFPMELFKKVLEEDKGYAKCPSCKGLIKPKIVFFGEGLPDEFYDSWDKDKEALQSEDQCLVFVAGTSLMVYPFAALPEDVPEHLPRALINMDPVGDFLNNPRETDIILEGTADEFAEKIARDLGWFDELMRISGKQDSKQKTTSVKTSKNQSNKTPTESVIDEGGLCSTKEDKELFAITEKVRNLDLDKENKKDEQQ</sequence>
<dbReference type="InterPro" id="IPR017328">
    <property type="entry name" value="Sirtuin_class_I"/>
</dbReference>
<dbReference type="GO" id="GO:0005721">
    <property type="term" value="C:pericentric heterochromatin"/>
    <property type="evidence" value="ECO:0007669"/>
    <property type="project" value="EnsemblFungi"/>
</dbReference>
<proteinExistence type="inferred from homology"/>
<evidence type="ECO:0000256" key="2">
    <source>
        <dbReference type="ARBA" id="ARBA00022491"/>
    </source>
</evidence>
<dbReference type="InterPro" id="IPR026591">
    <property type="entry name" value="Sirtuin_cat_small_dom_sf"/>
</dbReference>
<evidence type="ECO:0000256" key="11">
    <source>
        <dbReference type="PROSITE-ProRule" id="PRU00236"/>
    </source>
</evidence>
<evidence type="ECO:0000256" key="4">
    <source>
        <dbReference type="ARBA" id="ARBA00022723"/>
    </source>
</evidence>
<feature type="binding site" evidence="10 11">
    <location>
        <position position="144"/>
    </location>
    <ligand>
        <name>Zn(2+)</name>
        <dbReference type="ChEBI" id="CHEBI:29105"/>
    </ligand>
</feature>
<feature type="binding site" evidence="10 11">
    <location>
        <position position="169"/>
    </location>
    <ligand>
        <name>Zn(2+)</name>
        <dbReference type="ChEBI" id="CHEBI:29105"/>
    </ligand>
</feature>
<dbReference type="GO" id="GO:0033553">
    <property type="term" value="C:rDNA heterochromatin"/>
    <property type="evidence" value="ECO:0007669"/>
    <property type="project" value="EnsemblFungi"/>
</dbReference>
<keyword evidence="5 7" id="KW-0862">Zinc</keyword>
<feature type="binding site" evidence="9">
    <location>
        <begin position="212"/>
        <end position="213"/>
    </location>
    <ligand>
        <name>NAD(+)</name>
        <dbReference type="ChEBI" id="CHEBI:57540"/>
    </ligand>
</feature>
<dbReference type="EC" id="2.3.1.286" evidence="7"/>
<feature type="binding site" evidence="10 11">
    <location>
        <position position="166"/>
    </location>
    <ligand>
        <name>Zn(2+)</name>
        <dbReference type="ChEBI" id="CHEBI:29105"/>
    </ligand>
</feature>
<dbReference type="GO" id="GO:0045950">
    <property type="term" value="P:negative regulation of mitotic recombination"/>
    <property type="evidence" value="ECO:0007669"/>
    <property type="project" value="EnsemblFungi"/>
</dbReference>
<dbReference type="GO" id="GO:0005634">
    <property type="term" value="C:nucleus"/>
    <property type="evidence" value="ECO:0007669"/>
    <property type="project" value="EnsemblFungi"/>
</dbReference>
<evidence type="ECO:0000256" key="9">
    <source>
        <dbReference type="PIRSR" id="PIRSR037938-2"/>
    </source>
</evidence>
<dbReference type="GeneID" id="11471419"/>
<protein>
    <recommendedName>
        <fullName evidence="7">NAD-dependent protein deacetylase</fullName>
        <ecNumber evidence="7">2.3.1.286</ecNumber>
    </recommendedName>
</protein>
<dbReference type="PIRSF" id="PIRSF037938">
    <property type="entry name" value="SIR2_euk"/>
    <property type="match status" value="1"/>
</dbReference>
<comment type="similarity">
    <text evidence="1 7">Belongs to the sirtuin family. Class I subfamily.</text>
</comment>
<feature type="domain" description="Deacetylase sirtuin-type" evidence="13">
    <location>
        <begin position="3"/>
        <end position="272"/>
    </location>
</feature>
<dbReference type="STRING" id="931890.G8JWD1"/>
<feature type="active site" description="Proton acceptor" evidence="8 11">
    <location>
        <position position="133"/>
    </location>
</feature>
<dbReference type="InterPro" id="IPR050134">
    <property type="entry name" value="NAD-dep_sirtuin_deacylases"/>
</dbReference>
<comment type="catalytic activity">
    <reaction evidence="7">
        <text>N(6)-acetyl-L-lysyl-[protein] + NAD(+) + H2O = 2''-O-acetyl-ADP-D-ribose + nicotinamide + L-lysyl-[protein]</text>
        <dbReference type="Rhea" id="RHEA:43636"/>
        <dbReference type="Rhea" id="RHEA-COMP:9752"/>
        <dbReference type="Rhea" id="RHEA-COMP:10731"/>
        <dbReference type="ChEBI" id="CHEBI:15377"/>
        <dbReference type="ChEBI" id="CHEBI:17154"/>
        <dbReference type="ChEBI" id="CHEBI:29969"/>
        <dbReference type="ChEBI" id="CHEBI:57540"/>
        <dbReference type="ChEBI" id="CHEBI:61930"/>
        <dbReference type="ChEBI" id="CHEBI:83767"/>
        <dbReference type="EC" id="2.3.1.286"/>
    </reaction>
</comment>
<dbReference type="PANTHER" id="PTHR11085">
    <property type="entry name" value="NAD-DEPENDENT PROTEIN DEACYLASE SIRTUIN-5, MITOCHONDRIAL-RELATED"/>
    <property type="match status" value="1"/>
</dbReference>
<dbReference type="InterPro" id="IPR003000">
    <property type="entry name" value="Sirtuin"/>
</dbReference>
<dbReference type="GO" id="GO:0031508">
    <property type="term" value="P:pericentric heterochromatin formation"/>
    <property type="evidence" value="ECO:0007669"/>
    <property type="project" value="EnsemblFungi"/>
</dbReference>
<dbReference type="EMBL" id="CP002503">
    <property type="protein sequence ID" value="AET41146.1"/>
    <property type="molecule type" value="Genomic_DNA"/>
</dbReference>
<dbReference type="GO" id="GO:0000183">
    <property type="term" value="P:rDNA heterochromatin formation"/>
    <property type="evidence" value="ECO:0007669"/>
    <property type="project" value="EnsemblFungi"/>
</dbReference>
<dbReference type="FunCoup" id="G8JWD1">
    <property type="interactions" value="433"/>
</dbReference>
<evidence type="ECO:0000256" key="6">
    <source>
        <dbReference type="ARBA" id="ARBA00023027"/>
    </source>
</evidence>
<evidence type="ECO:0000256" key="8">
    <source>
        <dbReference type="PIRSR" id="PIRSR037938-1"/>
    </source>
</evidence>
<feature type="binding site" evidence="9">
    <location>
        <begin position="41"/>
        <end position="43"/>
    </location>
    <ligand>
        <name>NAD(+)</name>
        <dbReference type="ChEBI" id="CHEBI:57540"/>
    </ligand>
</feature>
<dbReference type="SUPFAM" id="SSF52467">
    <property type="entry name" value="DHS-like NAD/FAD-binding domain"/>
    <property type="match status" value="1"/>
</dbReference>
<dbReference type="GO" id="GO:0005737">
    <property type="term" value="C:cytoplasm"/>
    <property type="evidence" value="ECO:0007669"/>
    <property type="project" value="EnsemblFungi"/>
</dbReference>
<evidence type="ECO:0000256" key="1">
    <source>
        <dbReference type="ARBA" id="ARBA00006924"/>
    </source>
</evidence>
<organism evidence="14 15">
    <name type="scientific">Eremothecium cymbalariae (strain CBS 270.75 / DBVPG 7215 / KCTC 17166 / NRRL Y-17582)</name>
    <name type="common">Yeast</name>
    <dbReference type="NCBI Taxonomy" id="931890"/>
    <lineage>
        <taxon>Eukaryota</taxon>
        <taxon>Fungi</taxon>
        <taxon>Dikarya</taxon>
        <taxon>Ascomycota</taxon>
        <taxon>Saccharomycotina</taxon>
        <taxon>Saccharomycetes</taxon>
        <taxon>Saccharomycetales</taxon>
        <taxon>Saccharomycetaceae</taxon>
        <taxon>Eremothecium</taxon>
    </lineage>
</organism>
<name>G8JWD1_ERECY</name>
<feature type="binding site" evidence="9">
    <location>
        <begin position="113"/>
        <end position="116"/>
    </location>
    <ligand>
        <name>NAD(+)</name>
        <dbReference type="ChEBI" id="CHEBI:57540"/>
    </ligand>
</feature>
<dbReference type="AlphaFoldDB" id="G8JWD1"/>
<dbReference type="InterPro" id="IPR026590">
    <property type="entry name" value="Ssirtuin_cat_dom"/>
</dbReference>
<dbReference type="InterPro" id="IPR029035">
    <property type="entry name" value="DHS-like_NAD/FAD-binding_dom"/>
</dbReference>
<dbReference type="OMA" id="ATHSCID"/>
<evidence type="ECO:0000313" key="15">
    <source>
        <dbReference type="Proteomes" id="UP000006790"/>
    </source>
</evidence>
<dbReference type="HOGENOM" id="CLU_023643_7_2_1"/>
<dbReference type="Gene3D" id="3.30.1600.10">
    <property type="entry name" value="SIR2/SIRT2 'Small Domain"/>
    <property type="match status" value="1"/>
</dbReference>
<keyword evidence="6 7" id="KW-0520">NAD</keyword>
<dbReference type="RefSeq" id="XP_003647963.1">
    <property type="nucleotide sequence ID" value="XM_003647915.1"/>
</dbReference>
<evidence type="ECO:0000256" key="7">
    <source>
        <dbReference type="PIRNR" id="PIRNR037938"/>
    </source>
</evidence>
<gene>
    <name evidence="14" type="ordered locus">Ecym_7309</name>
</gene>
<keyword evidence="4 7" id="KW-0479">Metal-binding</keyword>
<dbReference type="GO" id="GO:0046970">
    <property type="term" value="F:histone H4K16 deacetylase activity, NAD-dependent"/>
    <property type="evidence" value="ECO:0007669"/>
    <property type="project" value="EnsemblFungi"/>
</dbReference>
<dbReference type="OrthoDB" id="420264at2759"/>
<comment type="cofactor">
    <cofactor evidence="10">
        <name>Zn(2+)</name>
        <dbReference type="ChEBI" id="CHEBI:29105"/>
    </cofactor>
    <text evidence="10">Binds 1 zinc ion per subunit.</text>
</comment>
<feature type="binding site" evidence="9">
    <location>
        <begin position="236"/>
        <end position="238"/>
    </location>
    <ligand>
        <name>NAD(+)</name>
        <dbReference type="ChEBI" id="CHEBI:57540"/>
    </ligand>
</feature>
<dbReference type="PROSITE" id="PS50305">
    <property type="entry name" value="SIRTUIN"/>
    <property type="match status" value="1"/>
</dbReference>
<accession>G8JWD1</accession>
<reference evidence="15" key="1">
    <citation type="journal article" date="2012" name="G3 (Bethesda)">
        <title>Pichia sorbitophila, an interspecies yeast hybrid reveals early steps of genome resolution following polyploidization.</title>
        <authorList>
            <person name="Leh Louis V."/>
            <person name="Despons L."/>
            <person name="Friedrich A."/>
            <person name="Martin T."/>
            <person name="Durrens P."/>
            <person name="Casaregola S."/>
            <person name="Neuveglise C."/>
            <person name="Fairhead C."/>
            <person name="Marck C."/>
            <person name="Cruz J.A."/>
            <person name="Straub M.L."/>
            <person name="Kugler V."/>
            <person name="Sacerdot C."/>
            <person name="Uzunov Z."/>
            <person name="Thierry A."/>
            <person name="Weiss S."/>
            <person name="Bleykasten C."/>
            <person name="De Montigny J."/>
            <person name="Jacques N."/>
            <person name="Jung P."/>
            <person name="Lemaire M."/>
            <person name="Mallet S."/>
            <person name="Morel G."/>
            <person name="Richard G.F."/>
            <person name="Sarkar A."/>
            <person name="Savel G."/>
            <person name="Schacherer J."/>
            <person name="Seret M.L."/>
            <person name="Talla E."/>
            <person name="Samson G."/>
            <person name="Jubin C."/>
            <person name="Poulain J."/>
            <person name="Vacherie B."/>
            <person name="Barbe V."/>
            <person name="Pelletier E."/>
            <person name="Sherman D.J."/>
            <person name="Westhof E."/>
            <person name="Weissenbach J."/>
            <person name="Baret P.V."/>
            <person name="Wincker P."/>
            <person name="Gaillardin C."/>
            <person name="Dujon B."/>
            <person name="Souciet J.L."/>
        </authorList>
    </citation>
    <scope>NUCLEOTIDE SEQUENCE [LARGE SCALE GENOMIC DNA]</scope>
    <source>
        <strain evidence="15">CBS 270.75 / DBVPG 7215 / KCTC 17166 / NRRL Y-17582</strain>
    </source>
</reference>
<feature type="compositionally biased region" description="Low complexity" evidence="12">
    <location>
        <begin position="287"/>
        <end position="301"/>
    </location>
</feature>
<dbReference type="GO" id="GO:0099115">
    <property type="term" value="C:chromosome, subtelomeric region"/>
    <property type="evidence" value="ECO:0007669"/>
    <property type="project" value="EnsemblFungi"/>
</dbReference>
<dbReference type="InParanoid" id="G8JWD1"/>
<evidence type="ECO:0000256" key="3">
    <source>
        <dbReference type="ARBA" id="ARBA00022679"/>
    </source>
</evidence>
<dbReference type="GO" id="GO:0008270">
    <property type="term" value="F:zinc ion binding"/>
    <property type="evidence" value="ECO:0007669"/>
    <property type="project" value="UniProtKB-UniRule"/>
</dbReference>
<dbReference type="KEGG" id="erc:Ecym_7309"/>
<dbReference type="Pfam" id="PF02146">
    <property type="entry name" value="SIR2"/>
    <property type="match status" value="1"/>
</dbReference>
<keyword evidence="15" id="KW-1185">Reference proteome</keyword>
<feature type="binding site" evidence="9">
    <location>
        <begin position="31"/>
        <end position="35"/>
    </location>
    <ligand>
        <name>NAD(+)</name>
        <dbReference type="ChEBI" id="CHEBI:57540"/>
    </ligand>
</feature>
<evidence type="ECO:0000256" key="10">
    <source>
        <dbReference type="PIRSR" id="PIRSR037938-3"/>
    </source>
</evidence>
<dbReference type="Gene3D" id="3.40.50.1220">
    <property type="entry name" value="TPP-binding domain"/>
    <property type="match status" value="1"/>
</dbReference>
<dbReference type="eggNOG" id="KOG2682">
    <property type="taxonomic scope" value="Eukaryota"/>
</dbReference>
<evidence type="ECO:0000313" key="14">
    <source>
        <dbReference type="EMBL" id="AET41146.1"/>
    </source>
</evidence>
<keyword evidence="3 7" id="KW-0808">Transferase</keyword>